<dbReference type="GO" id="GO:0005886">
    <property type="term" value="C:plasma membrane"/>
    <property type="evidence" value="ECO:0007669"/>
    <property type="project" value="TreeGrafter"/>
</dbReference>
<evidence type="ECO:0000256" key="3">
    <source>
        <dbReference type="ARBA" id="ARBA00022448"/>
    </source>
</evidence>
<comment type="subcellular location">
    <subcellularLocation>
        <location evidence="1">Membrane</location>
        <topology evidence="1">Multi-pass membrane protein</topology>
    </subcellularLocation>
</comment>
<dbReference type="RefSeq" id="WP_216119616.1">
    <property type="nucleotide sequence ID" value="NZ_CP086239.1"/>
</dbReference>
<evidence type="ECO:0000256" key="5">
    <source>
        <dbReference type="ARBA" id="ARBA00022989"/>
    </source>
</evidence>
<reference evidence="9" key="1">
    <citation type="submission" date="2021-11" db="EMBL/GenBank/DDBJ databases">
        <title>Clostridia strains as spoilage organisms.</title>
        <authorList>
            <person name="Wambui J."/>
            <person name="Stevens M.J.A."/>
            <person name="Stephan R."/>
        </authorList>
    </citation>
    <scope>NUCLEOTIDE SEQUENCE</scope>
    <source>
        <strain evidence="9">CF009</strain>
    </source>
</reference>
<dbReference type="PANTHER" id="PTHR43298:SF2">
    <property type="entry name" value="FMN_FAD EXPORTER YEEO-RELATED"/>
    <property type="match status" value="1"/>
</dbReference>
<dbReference type="InterPro" id="IPR050222">
    <property type="entry name" value="MATE_MdtK"/>
</dbReference>
<name>A0AA47I5X0_9CLOT</name>
<feature type="transmembrane region" description="Helical" evidence="8">
    <location>
        <begin position="413"/>
        <end position="432"/>
    </location>
</feature>
<feature type="transmembrane region" description="Helical" evidence="8">
    <location>
        <begin position="122"/>
        <end position="144"/>
    </location>
</feature>
<keyword evidence="3" id="KW-0813">Transport</keyword>
<accession>A0AA47I5X0</accession>
<dbReference type="AlphaFoldDB" id="A0AA47I5X0"/>
<sequence length="507" mass="56211">MIKDDFYRDSIILTVSNLVAGILRFMFSILLSRKLGAEGMGLYSLVMPIYDLFTCLICGGMVTAISKESSSYYGINDYGNLNKSIHTALVFDFVLAIFVTILVFFLSPYISTYIIKDQRTLYSLWVICPALIFVALSSIYKGYFYGISNVKVPAIIDIVEKTARMAIILGLINFFALTNVTTTVTATYISLSIGELISFILLYVFYEKSKNKFKVIIKKTEGRGQLLFNVLIVSFPLCLNGFLNTVISALSTLIVPGRLVQAGIEYTESLSLIGKFSGMAMSIVFFPFIIVMSMSTMLTPDISKSISKNDYNALENRIHEVIKISFLLGISTMIICLCIGSSLGKLFFNRYDLGIYIRLAALSAPFMYMSGSTFGILNGLGKQKALLINSVLTSIVELVLLYILLGIPSINILGYGIALLISSILSAIMNIVSIERCCYIDFSGSEFLIDICLSILLYFILKILSNTIPDSIFITKNIIIIVTGFSLLLFSLILTKKSEKSKAHHPR</sequence>
<dbReference type="PIRSF" id="PIRSF038958">
    <property type="entry name" value="PG_synth_SpoVB"/>
    <property type="match status" value="1"/>
</dbReference>
<feature type="transmembrane region" description="Helical" evidence="8">
    <location>
        <begin position="439"/>
        <end position="461"/>
    </location>
</feature>
<feature type="transmembrane region" description="Helical" evidence="8">
    <location>
        <begin position="473"/>
        <end position="494"/>
    </location>
</feature>
<gene>
    <name evidence="9" type="primary">spoVB</name>
    <name evidence="9" type="ORF">LL038_00935</name>
</gene>
<keyword evidence="5 8" id="KW-1133">Transmembrane helix</keyword>
<protein>
    <recommendedName>
        <fullName evidence="7">Multidrug-efflux transporter</fullName>
    </recommendedName>
</protein>
<dbReference type="PANTHER" id="PTHR43298">
    <property type="entry name" value="MULTIDRUG RESISTANCE PROTEIN NORM-RELATED"/>
    <property type="match status" value="1"/>
</dbReference>
<dbReference type="InterPro" id="IPR024923">
    <property type="entry name" value="PG_synth_SpoVB"/>
</dbReference>
<dbReference type="Proteomes" id="UP001164733">
    <property type="component" value="Chromosome"/>
</dbReference>
<keyword evidence="6 8" id="KW-0472">Membrane</keyword>
<proteinExistence type="inferred from homology"/>
<evidence type="ECO:0000256" key="8">
    <source>
        <dbReference type="SAM" id="Phobius"/>
    </source>
</evidence>
<organism evidence="9 10">
    <name type="scientific">Clostridium estertheticum</name>
    <dbReference type="NCBI Taxonomy" id="238834"/>
    <lineage>
        <taxon>Bacteria</taxon>
        <taxon>Bacillati</taxon>
        <taxon>Bacillota</taxon>
        <taxon>Clostridia</taxon>
        <taxon>Eubacteriales</taxon>
        <taxon>Clostridiaceae</taxon>
        <taxon>Clostridium</taxon>
    </lineage>
</organism>
<evidence type="ECO:0000256" key="4">
    <source>
        <dbReference type="ARBA" id="ARBA00022692"/>
    </source>
</evidence>
<dbReference type="NCBIfam" id="TIGR02900">
    <property type="entry name" value="spore_V_B"/>
    <property type="match status" value="1"/>
</dbReference>
<dbReference type="Pfam" id="PF01943">
    <property type="entry name" value="Polysacc_synt"/>
    <property type="match status" value="1"/>
</dbReference>
<evidence type="ECO:0000256" key="7">
    <source>
        <dbReference type="ARBA" id="ARBA00031636"/>
    </source>
</evidence>
<feature type="transmembrane region" description="Helical" evidence="8">
    <location>
        <begin position="276"/>
        <end position="300"/>
    </location>
</feature>
<feature type="transmembrane region" description="Helical" evidence="8">
    <location>
        <begin position="226"/>
        <end position="256"/>
    </location>
</feature>
<dbReference type="InterPro" id="IPR014249">
    <property type="entry name" value="Spore_V_B"/>
</dbReference>
<evidence type="ECO:0000256" key="1">
    <source>
        <dbReference type="ARBA" id="ARBA00004141"/>
    </source>
</evidence>
<comment type="similarity">
    <text evidence="2">Belongs to the multi antimicrobial extrusion (MATE) (TC 2.A.66.1) family.</text>
</comment>
<keyword evidence="4 8" id="KW-0812">Transmembrane</keyword>
<feature type="transmembrane region" description="Helical" evidence="8">
    <location>
        <begin position="12"/>
        <end position="31"/>
    </location>
</feature>
<feature type="transmembrane region" description="Helical" evidence="8">
    <location>
        <begin position="43"/>
        <end position="66"/>
    </location>
</feature>
<evidence type="ECO:0000256" key="2">
    <source>
        <dbReference type="ARBA" id="ARBA00010199"/>
    </source>
</evidence>
<evidence type="ECO:0000313" key="10">
    <source>
        <dbReference type="Proteomes" id="UP001164733"/>
    </source>
</evidence>
<dbReference type="EMBL" id="CP086239">
    <property type="protein sequence ID" value="WAG60847.1"/>
    <property type="molecule type" value="Genomic_DNA"/>
</dbReference>
<dbReference type="CDD" id="cd13124">
    <property type="entry name" value="MATE_SpoVB_like"/>
    <property type="match status" value="1"/>
</dbReference>
<evidence type="ECO:0000256" key="6">
    <source>
        <dbReference type="ARBA" id="ARBA00023136"/>
    </source>
</evidence>
<feature type="transmembrane region" description="Helical" evidence="8">
    <location>
        <begin position="355"/>
        <end position="377"/>
    </location>
</feature>
<dbReference type="InterPro" id="IPR002797">
    <property type="entry name" value="Polysacc_synth"/>
</dbReference>
<feature type="transmembrane region" description="Helical" evidence="8">
    <location>
        <begin position="188"/>
        <end position="206"/>
    </location>
</feature>
<evidence type="ECO:0000313" key="9">
    <source>
        <dbReference type="EMBL" id="WAG60847.1"/>
    </source>
</evidence>
<feature type="transmembrane region" description="Helical" evidence="8">
    <location>
        <begin position="386"/>
        <end position="407"/>
    </location>
</feature>
<feature type="transmembrane region" description="Helical" evidence="8">
    <location>
        <begin position="87"/>
        <end position="110"/>
    </location>
</feature>
<feature type="transmembrane region" description="Helical" evidence="8">
    <location>
        <begin position="321"/>
        <end position="343"/>
    </location>
</feature>